<dbReference type="OrthoDB" id="6105938at2759"/>
<dbReference type="EMBL" id="KN832030">
    <property type="protein sequence ID" value="KIN97357.1"/>
    <property type="molecule type" value="Genomic_DNA"/>
</dbReference>
<dbReference type="HOGENOM" id="CLU_064533_1_0_1"/>
<keyword evidence="3" id="KW-1185">Reference proteome</keyword>
<gene>
    <name evidence="2" type="ORF">M404DRAFT_896471</name>
</gene>
<evidence type="ECO:0000313" key="2">
    <source>
        <dbReference type="EMBL" id="KIN97357.1"/>
    </source>
</evidence>
<reference evidence="3" key="2">
    <citation type="submission" date="2015-01" db="EMBL/GenBank/DDBJ databases">
        <title>Evolutionary Origins and Diversification of the Mycorrhizal Mutualists.</title>
        <authorList>
            <consortium name="DOE Joint Genome Institute"/>
            <consortium name="Mycorrhizal Genomics Consortium"/>
            <person name="Kohler A."/>
            <person name="Kuo A."/>
            <person name="Nagy L.G."/>
            <person name="Floudas D."/>
            <person name="Copeland A."/>
            <person name="Barry K.W."/>
            <person name="Cichocki N."/>
            <person name="Veneault-Fourrey C."/>
            <person name="LaButti K."/>
            <person name="Lindquist E.A."/>
            <person name="Lipzen A."/>
            <person name="Lundell T."/>
            <person name="Morin E."/>
            <person name="Murat C."/>
            <person name="Riley R."/>
            <person name="Ohm R."/>
            <person name="Sun H."/>
            <person name="Tunlid A."/>
            <person name="Henrissat B."/>
            <person name="Grigoriev I.V."/>
            <person name="Hibbett D.S."/>
            <person name="Martin F."/>
        </authorList>
    </citation>
    <scope>NUCLEOTIDE SEQUENCE [LARGE SCALE GENOMIC DNA]</scope>
    <source>
        <strain evidence="3">Marx 270</strain>
    </source>
</reference>
<proteinExistence type="predicted"/>
<feature type="compositionally biased region" description="Basic residues" evidence="1">
    <location>
        <begin position="114"/>
        <end position="125"/>
    </location>
</feature>
<protein>
    <submittedName>
        <fullName evidence="2">Uncharacterized protein</fullName>
    </submittedName>
</protein>
<evidence type="ECO:0000313" key="3">
    <source>
        <dbReference type="Proteomes" id="UP000054217"/>
    </source>
</evidence>
<dbReference type="Proteomes" id="UP000054217">
    <property type="component" value="Unassembled WGS sequence"/>
</dbReference>
<name>A0A0C3IKB1_PISTI</name>
<organism evidence="2 3">
    <name type="scientific">Pisolithus tinctorius Marx 270</name>
    <dbReference type="NCBI Taxonomy" id="870435"/>
    <lineage>
        <taxon>Eukaryota</taxon>
        <taxon>Fungi</taxon>
        <taxon>Dikarya</taxon>
        <taxon>Basidiomycota</taxon>
        <taxon>Agaricomycotina</taxon>
        <taxon>Agaricomycetes</taxon>
        <taxon>Agaricomycetidae</taxon>
        <taxon>Boletales</taxon>
        <taxon>Sclerodermatineae</taxon>
        <taxon>Pisolithaceae</taxon>
        <taxon>Pisolithus</taxon>
    </lineage>
</organism>
<dbReference type="InParanoid" id="A0A0C3IKB1"/>
<feature type="region of interest" description="Disordered" evidence="1">
    <location>
        <begin position="1"/>
        <end position="54"/>
    </location>
</feature>
<accession>A0A0C3IKB1</accession>
<sequence>MVRSTRSARSAGRRPTTRSMTGLATRSVRPGLVTRSMSSRTGTTRRRKTRSDPATAIQLCGGRYRQRKRQSSRTVVNTASELDERSRISKPQAKVVTARHDTRVRRKAGNFKVRGKSTNTKRRAASQRSSTPAARPTLGKRLESMVRENKELTRLVNEYKTTASQHLLRNLEENFACPLCFEIICGDWHDMVQCPMCRCPFSTPDHQPRSEYTFPFMPNRALDSAILGQLKSLADSLDVKSSPPVPNALAAWGEGGHSKQDWIKRDRVGRNEMTSLGKQWATMKAVDFVNFKNRLDV</sequence>
<feature type="compositionally biased region" description="Low complexity" evidence="1">
    <location>
        <begin position="1"/>
        <end position="10"/>
    </location>
</feature>
<dbReference type="AlphaFoldDB" id="A0A0C3IKB1"/>
<reference evidence="2 3" key="1">
    <citation type="submission" date="2014-04" db="EMBL/GenBank/DDBJ databases">
        <authorList>
            <consortium name="DOE Joint Genome Institute"/>
            <person name="Kuo A."/>
            <person name="Kohler A."/>
            <person name="Costa M.D."/>
            <person name="Nagy L.G."/>
            <person name="Floudas D."/>
            <person name="Copeland A."/>
            <person name="Barry K.W."/>
            <person name="Cichocki N."/>
            <person name="Veneault-Fourrey C."/>
            <person name="LaButti K."/>
            <person name="Lindquist E.A."/>
            <person name="Lipzen A."/>
            <person name="Lundell T."/>
            <person name="Morin E."/>
            <person name="Murat C."/>
            <person name="Sun H."/>
            <person name="Tunlid A."/>
            <person name="Henrissat B."/>
            <person name="Grigoriev I.V."/>
            <person name="Hibbett D.S."/>
            <person name="Martin F."/>
            <person name="Nordberg H.P."/>
            <person name="Cantor M.N."/>
            <person name="Hua S.X."/>
        </authorList>
    </citation>
    <scope>NUCLEOTIDE SEQUENCE [LARGE SCALE GENOMIC DNA]</scope>
    <source>
        <strain evidence="2 3">Marx 270</strain>
    </source>
</reference>
<dbReference type="STRING" id="870435.A0A0C3IKB1"/>
<evidence type="ECO:0000256" key="1">
    <source>
        <dbReference type="SAM" id="MobiDB-lite"/>
    </source>
</evidence>
<feature type="region of interest" description="Disordered" evidence="1">
    <location>
        <begin position="114"/>
        <end position="137"/>
    </location>
</feature>